<dbReference type="Proteomes" id="UP000055024">
    <property type="component" value="Unassembled WGS sequence"/>
</dbReference>
<reference evidence="1 2" key="1">
    <citation type="submission" date="2015-01" db="EMBL/GenBank/DDBJ databases">
        <title>Evolution of Trichinella species and genotypes.</title>
        <authorList>
            <person name="Korhonen P.K."/>
            <person name="Edoardo P."/>
            <person name="Giuseppe L.R."/>
            <person name="Gasser R.B."/>
        </authorList>
    </citation>
    <scope>NUCLEOTIDE SEQUENCE [LARGE SCALE GENOMIC DNA]</scope>
    <source>
        <strain evidence="1">ISS1029</strain>
    </source>
</reference>
<dbReference type="AlphaFoldDB" id="A0A0V1HN58"/>
<keyword evidence="2" id="KW-1185">Reference proteome</keyword>
<dbReference type="OrthoDB" id="10405674at2759"/>
<gene>
    <name evidence="1" type="ORF">T11_167</name>
</gene>
<protein>
    <submittedName>
        <fullName evidence="1">Uncharacterized protein</fullName>
    </submittedName>
</protein>
<evidence type="ECO:0000313" key="2">
    <source>
        <dbReference type="Proteomes" id="UP000055024"/>
    </source>
</evidence>
<comment type="caution">
    <text evidence="1">The sequence shown here is derived from an EMBL/GenBank/DDBJ whole genome shotgun (WGS) entry which is preliminary data.</text>
</comment>
<accession>A0A0V1HN58</accession>
<sequence>MEFSQNFHALIQFVHLSKVRNHAEQLKGTITSHFVISALLAAHQFDLGLPDLCCFRENITELSSELWQLPCE</sequence>
<evidence type="ECO:0000313" key="1">
    <source>
        <dbReference type="EMBL" id="KRZ11554.1"/>
    </source>
</evidence>
<proteinExistence type="predicted"/>
<name>A0A0V1HN58_9BILA</name>
<organism evidence="1 2">
    <name type="scientific">Trichinella zimbabwensis</name>
    <dbReference type="NCBI Taxonomy" id="268475"/>
    <lineage>
        <taxon>Eukaryota</taxon>
        <taxon>Metazoa</taxon>
        <taxon>Ecdysozoa</taxon>
        <taxon>Nematoda</taxon>
        <taxon>Enoplea</taxon>
        <taxon>Dorylaimia</taxon>
        <taxon>Trichinellida</taxon>
        <taxon>Trichinellidae</taxon>
        <taxon>Trichinella</taxon>
    </lineage>
</organism>
<dbReference type="EMBL" id="JYDP01000049">
    <property type="protein sequence ID" value="KRZ11554.1"/>
    <property type="molecule type" value="Genomic_DNA"/>
</dbReference>